<protein>
    <submittedName>
        <fullName evidence="2">Uncharacterized protein</fullName>
    </submittedName>
</protein>
<evidence type="ECO:0000313" key="3">
    <source>
        <dbReference type="Proteomes" id="UP001626550"/>
    </source>
</evidence>
<feature type="compositionally biased region" description="Basic and acidic residues" evidence="1">
    <location>
        <begin position="46"/>
        <end position="57"/>
    </location>
</feature>
<proteinExistence type="predicted"/>
<dbReference type="AlphaFoldDB" id="A0ABD2QHU6"/>
<evidence type="ECO:0000313" key="2">
    <source>
        <dbReference type="EMBL" id="KAL3318988.1"/>
    </source>
</evidence>
<dbReference type="Proteomes" id="UP001626550">
    <property type="component" value="Unassembled WGS sequence"/>
</dbReference>
<organism evidence="2 3">
    <name type="scientific">Cichlidogyrus casuarinus</name>
    <dbReference type="NCBI Taxonomy" id="1844966"/>
    <lineage>
        <taxon>Eukaryota</taxon>
        <taxon>Metazoa</taxon>
        <taxon>Spiralia</taxon>
        <taxon>Lophotrochozoa</taxon>
        <taxon>Platyhelminthes</taxon>
        <taxon>Monogenea</taxon>
        <taxon>Monopisthocotylea</taxon>
        <taxon>Dactylogyridea</taxon>
        <taxon>Ancyrocephalidae</taxon>
        <taxon>Cichlidogyrus</taxon>
    </lineage>
</organism>
<feature type="compositionally biased region" description="Basic and acidic residues" evidence="1">
    <location>
        <begin position="68"/>
        <end position="85"/>
    </location>
</feature>
<name>A0ABD2QHU6_9PLAT</name>
<gene>
    <name evidence="2" type="ORF">Ciccas_002351</name>
</gene>
<feature type="compositionally biased region" description="Low complexity" evidence="1">
    <location>
        <begin position="1"/>
        <end position="17"/>
    </location>
</feature>
<feature type="region of interest" description="Disordered" evidence="1">
    <location>
        <begin position="1"/>
        <end position="92"/>
    </location>
</feature>
<dbReference type="EMBL" id="JBJKFK010000182">
    <property type="protein sequence ID" value="KAL3318988.1"/>
    <property type="molecule type" value="Genomic_DNA"/>
</dbReference>
<evidence type="ECO:0000256" key="1">
    <source>
        <dbReference type="SAM" id="MobiDB-lite"/>
    </source>
</evidence>
<comment type="caution">
    <text evidence="2">The sequence shown here is derived from an EMBL/GenBank/DDBJ whole genome shotgun (WGS) entry which is preliminary data.</text>
</comment>
<reference evidence="2 3" key="1">
    <citation type="submission" date="2024-11" db="EMBL/GenBank/DDBJ databases">
        <title>Adaptive evolution of stress response genes in parasites aligns with host niche diversity.</title>
        <authorList>
            <person name="Hahn C."/>
            <person name="Resl P."/>
        </authorList>
    </citation>
    <scope>NUCLEOTIDE SEQUENCE [LARGE SCALE GENOMIC DNA]</scope>
    <source>
        <strain evidence="2">EGGRZ-B1_66</strain>
        <tissue evidence="2">Body</tissue>
    </source>
</reference>
<accession>A0ABD2QHU6</accession>
<keyword evidence="3" id="KW-1185">Reference proteome</keyword>
<sequence>MTDTETQPQTEEPQQTTAVAAPEEKKPSKISKVFKNLSAKFHKKPKSDCQKDKKEEATNGDVAATTATEEKKEEEAAQEEPKAEEQSAEPAE</sequence>